<gene>
    <name evidence="5" type="primary">hsaA</name>
    <name evidence="5" type="ORF">ACFY35_11155</name>
</gene>
<evidence type="ECO:0000259" key="4">
    <source>
        <dbReference type="Pfam" id="PF08028"/>
    </source>
</evidence>
<proteinExistence type="inferred from homology"/>
<name>A0ABW6W9K5_9ACTN</name>
<comment type="similarity">
    <text evidence="2">Belongs to the HpaH/HsaA monooxygenase family.</text>
</comment>
<dbReference type="InterPro" id="IPR046373">
    <property type="entry name" value="Acyl-CoA_Oxase/DH_mid-dom_sf"/>
</dbReference>
<dbReference type="InterPro" id="IPR013107">
    <property type="entry name" value="Acyl-CoA_DH_C"/>
</dbReference>
<dbReference type="Gene3D" id="1.20.140.10">
    <property type="entry name" value="Butyryl-CoA Dehydrogenase, subunit A, domain 3"/>
    <property type="match status" value="1"/>
</dbReference>
<dbReference type="GO" id="GO:0036383">
    <property type="term" value="F:3-hydroxy-9,10-secoandrosta-1,3,5(10)-triene-9,17-dione monooxygenase activity"/>
    <property type="evidence" value="ECO:0007669"/>
    <property type="project" value="UniProtKB-EC"/>
</dbReference>
<dbReference type="RefSeq" id="WP_026205668.1">
    <property type="nucleotide sequence ID" value="NZ_JBIAZU010000002.1"/>
</dbReference>
<reference evidence="5 6" key="1">
    <citation type="submission" date="2024-10" db="EMBL/GenBank/DDBJ databases">
        <title>The Natural Products Discovery Center: Release of the First 8490 Sequenced Strains for Exploring Actinobacteria Biosynthetic Diversity.</title>
        <authorList>
            <person name="Kalkreuter E."/>
            <person name="Kautsar S.A."/>
            <person name="Yang D."/>
            <person name="Bader C.D."/>
            <person name="Teijaro C.N."/>
            <person name="Fluegel L."/>
            <person name="Davis C.M."/>
            <person name="Simpson J.R."/>
            <person name="Lauterbach L."/>
            <person name="Steele A.D."/>
            <person name="Gui C."/>
            <person name="Meng S."/>
            <person name="Li G."/>
            <person name="Viehrig K."/>
            <person name="Ye F."/>
            <person name="Su P."/>
            <person name="Kiefer A.F."/>
            <person name="Nichols A."/>
            <person name="Cepeda A.J."/>
            <person name="Yan W."/>
            <person name="Fan B."/>
            <person name="Jiang Y."/>
            <person name="Adhikari A."/>
            <person name="Zheng C.-J."/>
            <person name="Schuster L."/>
            <person name="Cowan T.M."/>
            <person name="Smanski M.J."/>
            <person name="Chevrette M.G."/>
            <person name="De Carvalho L.P.S."/>
            <person name="Shen B."/>
        </authorList>
    </citation>
    <scope>NUCLEOTIDE SEQUENCE [LARGE SCALE GENOMIC DNA]</scope>
    <source>
        <strain evidence="5 6">NPDC000087</strain>
    </source>
</reference>
<feature type="domain" description="Acyl-CoA dehydrogenase/oxidase N-terminal" evidence="3">
    <location>
        <begin position="17"/>
        <end position="102"/>
    </location>
</feature>
<accession>A0ABW6W9K5</accession>
<dbReference type="EMBL" id="JBIAZU010000002">
    <property type="protein sequence ID" value="MFF5289992.1"/>
    <property type="molecule type" value="Genomic_DNA"/>
</dbReference>
<dbReference type="PIRSF" id="PIRSF016578">
    <property type="entry name" value="HsaA"/>
    <property type="match status" value="1"/>
</dbReference>
<dbReference type="CDD" id="cd01159">
    <property type="entry name" value="NcnH"/>
    <property type="match status" value="1"/>
</dbReference>
<evidence type="ECO:0000256" key="1">
    <source>
        <dbReference type="ARBA" id="ARBA00023002"/>
    </source>
</evidence>
<dbReference type="NCBIfam" id="NF045629">
    <property type="entry name" value="monooxsub_HsaA"/>
    <property type="match status" value="1"/>
</dbReference>
<dbReference type="SUPFAM" id="SSF47203">
    <property type="entry name" value="Acyl-CoA dehydrogenase C-terminal domain-like"/>
    <property type="match status" value="1"/>
</dbReference>
<organism evidence="5 6">
    <name type="scientific">Paractinoplanes globisporus</name>
    <dbReference type="NCBI Taxonomy" id="113565"/>
    <lineage>
        <taxon>Bacteria</taxon>
        <taxon>Bacillati</taxon>
        <taxon>Actinomycetota</taxon>
        <taxon>Actinomycetes</taxon>
        <taxon>Micromonosporales</taxon>
        <taxon>Micromonosporaceae</taxon>
        <taxon>Paractinoplanes</taxon>
    </lineage>
</organism>
<dbReference type="Pfam" id="PF02771">
    <property type="entry name" value="Acyl-CoA_dh_N"/>
    <property type="match status" value="1"/>
</dbReference>
<evidence type="ECO:0000313" key="6">
    <source>
        <dbReference type="Proteomes" id="UP001602245"/>
    </source>
</evidence>
<keyword evidence="1 5" id="KW-0560">Oxidoreductase</keyword>
<evidence type="ECO:0000259" key="3">
    <source>
        <dbReference type="Pfam" id="PF02771"/>
    </source>
</evidence>
<feature type="domain" description="Acyl-CoA dehydrogenase C-terminal" evidence="4">
    <location>
        <begin position="237"/>
        <end position="368"/>
    </location>
</feature>
<keyword evidence="6" id="KW-1185">Reference proteome</keyword>
<dbReference type="InterPro" id="IPR037069">
    <property type="entry name" value="AcylCoA_DH/ox_N_sf"/>
</dbReference>
<dbReference type="Gene3D" id="1.10.540.10">
    <property type="entry name" value="Acyl-CoA dehydrogenase/oxidase, N-terminal domain"/>
    <property type="match status" value="1"/>
</dbReference>
<dbReference type="Proteomes" id="UP001602245">
    <property type="component" value="Unassembled WGS sequence"/>
</dbReference>
<sequence>MEVAAVAPGVQELLPVLRDRAQETEDRRRLSDETVKSLAATGFFRLLQPARFGGFEADPMTFLGCVRDIASACGSTGWVASVIGVHNWQMALFPDQAQQDVWGEDPGTLMSSSYAPTGKIQAVEGGYRVSGRWSFSSGCDHATWVLLGGIVPPGEDGAPADFRTFLLPAADYTIEDVWHTIGLRGTGSNDIVVADAFVPAYRSLSFADTARCYGPGQELNPAPLYRIPYGSIFPYSITTPIIGMATGAYDAHVSYMRERVRAAYAGVRAAEDPYSQVRVARAAADVDAAWTALAADLNELMTLVGAGQKLPMRLRLRVRRDQVRGTELAIQAVDRLFENSGGRSIYTTHPIQRYWRDAHAGRVHAINDPERALSMYGRGEFGLSVADAMI</sequence>
<dbReference type="EC" id="1.14.14.12" evidence="5"/>
<dbReference type="InterPro" id="IPR009100">
    <property type="entry name" value="AcylCoA_DH/oxidase_NM_dom_sf"/>
</dbReference>
<evidence type="ECO:0000256" key="2">
    <source>
        <dbReference type="ARBA" id="ARBA00049661"/>
    </source>
</evidence>
<protein>
    <submittedName>
        <fullName evidence="5">3-hydroxy-9,10-secoandrosta-1,3,5(10)-triene-9, 17-dione monooxygenase oxygenase subunit</fullName>
        <ecNumber evidence="5">1.14.14.12</ecNumber>
    </submittedName>
</protein>
<dbReference type="InterPro" id="IPR013786">
    <property type="entry name" value="AcylCoA_DH/ox_N"/>
</dbReference>
<dbReference type="SUPFAM" id="SSF56645">
    <property type="entry name" value="Acyl-CoA dehydrogenase NM domain-like"/>
    <property type="match status" value="1"/>
</dbReference>
<dbReference type="Gene3D" id="2.40.110.10">
    <property type="entry name" value="Butyryl-CoA Dehydrogenase, subunit A, domain 2"/>
    <property type="match status" value="1"/>
</dbReference>
<comment type="caution">
    <text evidence="5">The sequence shown here is derived from an EMBL/GenBank/DDBJ whole genome shotgun (WGS) entry which is preliminary data.</text>
</comment>
<dbReference type="Pfam" id="PF08028">
    <property type="entry name" value="Acyl-CoA_dh_2"/>
    <property type="match status" value="1"/>
</dbReference>
<dbReference type="InterPro" id="IPR050741">
    <property type="entry name" value="Acyl-CoA_dehydrogenase"/>
</dbReference>
<evidence type="ECO:0000313" key="5">
    <source>
        <dbReference type="EMBL" id="MFF5289992.1"/>
    </source>
</evidence>
<dbReference type="InterPro" id="IPR036250">
    <property type="entry name" value="AcylCo_DH-like_C"/>
</dbReference>
<dbReference type="PANTHER" id="PTHR48083">
    <property type="entry name" value="MEDIUM-CHAIN SPECIFIC ACYL-COA DEHYDROGENASE, MITOCHONDRIAL-RELATED"/>
    <property type="match status" value="1"/>
</dbReference>
<keyword evidence="5" id="KW-0503">Monooxygenase</keyword>
<dbReference type="InterPro" id="IPR054617">
    <property type="entry name" value="HsaA"/>
</dbReference>
<dbReference type="PANTHER" id="PTHR48083:SF19">
    <property type="entry name" value="FLAVIN-DEPENDENT MONOOXYGENASE, OXYGENASE SUBUNIT HSAA"/>
    <property type="match status" value="1"/>
</dbReference>